<dbReference type="Proteomes" id="UP000675881">
    <property type="component" value="Chromosome 6"/>
</dbReference>
<feature type="region of interest" description="Disordered" evidence="4">
    <location>
        <begin position="225"/>
        <end position="296"/>
    </location>
</feature>
<protein>
    <submittedName>
        <fullName evidence="5">FOSLN</fullName>
    </submittedName>
</protein>
<dbReference type="PANTHER" id="PTHR23351:SF24">
    <property type="entry name" value="ACTIVATING TRANSCRIPTION FACTOR 3-RELATED"/>
    <property type="match status" value="1"/>
</dbReference>
<organism evidence="5 6">
    <name type="scientific">Lepeophtheirus salmonis</name>
    <name type="common">Salmon louse</name>
    <name type="synonym">Caligus salmonis</name>
    <dbReference type="NCBI Taxonomy" id="72036"/>
    <lineage>
        <taxon>Eukaryota</taxon>
        <taxon>Metazoa</taxon>
        <taxon>Ecdysozoa</taxon>
        <taxon>Arthropoda</taxon>
        <taxon>Crustacea</taxon>
        <taxon>Multicrustacea</taxon>
        <taxon>Hexanauplia</taxon>
        <taxon>Copepoda</taxon>
        <taxon>Siphonostomatoida</taxon>
        <taxon>Caligidae</taxon>
        <taxon>Lepeophtheirus</taxon>
    </lineage>
</organism>
<dbReference type="PANTHER" id="PTHR23351">
    <property type="entry name" value="FOS TRANSCRIPTION FACTOR-RELATED"/>
    <property type="match status" value="1"/>
</dbReference>
<dbReference type="PROSITE" id="PS50217">
    <property type="entry name" value="BZIP"/>
    <property type="match status" value="1"/>
</dbReference>
<gene>
    <name evidence="5" type="ORF">LSAA_11481</name>
</gene>
<reference evidence="5" key="1">
    <citation type="submission" date="2021-02" db="EMBL/GenBank/DDBJ databases">
        <authorList>
            <person name="Bekaert M."/>
        </authorList>
    </citation>
    <scope>NUCLEOTIDE SEQUENCE</scope>
    <source>
        <strain evidence="5">IoA-00</strain>
    </source>
</reference>
<evidence type="ECO:0000256" key="2">
    <source>
        <dbReference type="ARBA" id="ARBA00023125"/>
    </source>
</evidence>
<evidence type="ECO:0000256" key="4">
    <source>
        <dbReference type="SAM" id="MobiDB-lite"/>
    </source>
</evidence>
<proteinExistence type="predicted"/>
<keyword evidence="6" id="KW-1185">Reference proteome</keyword>
<name>A0A7R8HBD4_LEPSM</name>
<evidence type="ECO:0000313" key="5">
    <source>
        <dbReference type="EMBL" id="CAF2971571.1"/>
    </source>
</evidence>
<keyword evidence="3" id="KW-0804">Transcription</keyword>
<dbReference type="GO" id="GO:0000978">
    <property type="term" value="F:RNA polymerase II cis-regulatory region sequence-specific DNA binding"/>
    <property type="evidence" value="ECO:0007669"/>
    <property type="project" value="TreeGrafter"/>
</dbReference>
<feature type="compositionally biased region" description="Low complexity" evidence="4">
    <location>
        <begin position="235"/>
        <end position="274"/>
    </location>
</feature>
<dbReference type="GO" id="GO:0005634">
    <property type="term" value="C:nucleus"/>
    <property type="evidence" value="ECO:0007669"/>
    <property type="project" value="TreeGrafter"/>
</dbReference>
<dbReference type="PRINTS" id="PR00042">
    <property type="entry name" value="LEUZIPPRFOS"/>
</dbReference>
<sequence length="363" mass="40161">MKPKTLTRSTVAENLGISVLTPTTLKSISQILDSNGGDLDGGSLFLEEDSYPIPSVILPNEGGSTSMTRSTFVNSDAKSWQGGTTTVVTPTSLLPQTILDKQDQDKRKENINYNNNSGVLLPRKRNIPRRASGGGRKPSSHNKNGQLLSPEEEARLNVRRERNKEAAARCRKRRVDQTNDLLELVEEQEKIKRSFEEEIRSLQCTKEEIQYILQSHSKTCCLPQHSDEHLRNHHPSVTGVVPVPQQQQQQQQVPSPSSSSQQQRHQHQVGVSSQVPPPTSSLHPTHQRPTSLPLLQKSPSFMDSFIETPSSALNFDSLLTTSSSTGLTPLANIPTPVIFSPTCSTQQREHEKSNCDSVNLVSL</sequence>
<keyword evidence="2" id="KW-0238">DNA-binding</keyword>
<dbReference type="InterPro" id="IPR000837">
    <property type="entry name" value="AP-1"/>
</dbReference>
<dbReference type="EMBL" id="HG994585">
    <property type="protein sequence ID" value="CAF2971571.1"/>
    <property type="molecule type" value="Genomic_DNA"/>
</dbReference>
<keyword evidence="1" id="KW-0805">Transcription regulation</keyword>
<evidence type="ECO:0000256" key="1">
    <source>
        <dbReference type="ARBA" id="ARBA00023015"/>
    </source>
</evidence>
<dbReference type="GO" id="GO:0000981">
    <property type="term" value="F:DNA-binding transcription factor activity, RNA polymerase II-specific"/>
    <property type="evidence" value="ECO:0007669"/>
    <property type="project" value="TreeGrafter"/>
</dbReference>
<evidence type="ECO:0000256" key="3">
    <source>
        <dbReference type="ARBA" id="ARBA00023163"/>
    </source>
</evidence>
<feature type="compositionally biased region" description="Basic and acidic residues" evidence="4">
    <location>
        <begin position="100"/>
        <end position="110"/>
    </location>
</feature>
<dbReference type="AlphaFoldDB" id="A0A7R8HBD4"/>
<dbReference type="InterPro" id="IPR046347">
    <property type="entry name" value="bZIP_sf"/>
</dbReference>
<dbReference type="Gene3D" id="1.20.5.170">
    <property type="match status" value="1"/>
</dbReference>
<dbReference type="OrthoDB" id="5866312at2759"/>
<feature type="region of interest" description="Disordered" evidence="4">
    <location>
        <begin position="99"/>
        <end position="152"/>
    </location>
</feature>
<dbReference type="InterPro" id="IPR004827">
    <property type="entry name" value="bZIP"/>
</dbReference>
<accession>A0A7R8HBD4</accession>
<dbReference type="CDD" id="cd14721">
    <property type="entry name" value="bZIP_Fos"/>
    <property type="match status" value="1"/>
</dbReference>
<dbReference type="SUPFAM" id="SSF57959">
    <property type="entry name" value="Leucine zipper domain"/>
    <property type="match status" value="1"/>
</dbReference>
<dbReference type="PROSITE" id="PS00036">
    <property type="entry name" value="BZIP_BASIC"/>
    <property type="match status" value="1"/>
</dbReference>
<evidence type="ECO:0000313" key="6">
    <source>
        <dbReference type="Proteomes" id="UP000675881"/>
    </source>
</evidence>